<reference evidence="4 5" key="1">
    <citation type="submission" date="2010-08" db="EMBL/GenBank/DDBJ databases">
        <authorList>
            <consortium name="US DOE Joint Genome Institute (JGI-PGF)"/>
            <person name="Lucas S."/>
            <person name="Copeland A."/>
            <person name="Lapidus A."/>
            <person name="Cheng J.-F."/>
            <person name="Bruce D."/>
            <person name="Goodwin L."/>
            <person name="Pitluck S."/>
            <person name="Land M.L."/>
            <person name="Hauser L."/>
            <person name="Chang Y.-J."/>
            <person name="Anderson I.J."/>
            <person name="Johnson E."/>
            <person name="Mulhopadhyay B."/>
            <person name="Kyrpides N."/>
            <person name="Woyke T.J."/>
        </authorList>
    </citation>
    <scope>NUCLEOTIDE SEQUENCE [LARGE SCALE GENOMIC DNA]</scope>
    <source>
        <strain evidence="4 5">6</strain>
    </source>
</reference>
<keyword evidence="5" id="KW-1185">Reference proteome</keyword>
<proteinExistence type="predicted"/>
<dbReference type="eggNOG" id="COG1827">
    <property type="taxonomic scope" value="Bacteria"/>
</dbReference>
<dbReference type="OrthoDB" id="9792661at2"/>
<feature type="binding site" evidence="1">
    <location>
        <position position="143"/>
    </location>
    <ligand>
        <name>Ni(2+)</name>
        <dbReference type="ChEBI" id="CHEBI:49786"/>
    </ligand>
</feature>
<dbReference type="PIRSF" id="PIRSF037847">
    <property type="entry name" value="NiaR"/>
    <property type="match status" value="1"/>
</dbReference>
<dbReference type="Pfam" id="PF02829">
    <property type="entry name" value="3H"/>
    <property type="match status" value="1"/>
</dbReference>
<reference evidence="4 5" key="2">
    <citation type="submission" date="2012-02" db="EMBL/GenBank/DDBJ databases">
        <title>Improved High-Quality Draft sequence of Eubacterium cellulosolvens 6.</title>
        <authorList>
            <consortium name="US DOE Joint Genome Institute"/>
            <person name="Lucas S."/>
            <person name="Han J."/>
            <person name="Lapidus A."/>
            <person name="Cheng J.-F."/>
            <person name="Goodwin L."/>
            <person name="Pitluck S."/>
            <person name="Peters L."/>
            <person name="Mikhailova N."/>
            <person name="Gu W."/>
            <person name="Detter J.C."/>
            <person name="Han C."/>
            <person name="Tapia R."/>
            <person name="Land M."/>
            <person name="Hauser L."/>
            <person name="Kyrpides N."/>
            <person name="Ivanova N."/>
            <person name="Pagani I."/>
            <person name="Johnson E."/>
            <person name="Mukhopadhyay B."/>
            <person name="Anderson I."/>
            <person name="Woyke T."/>
        </authorList>
    </citation>
    <scope>NUCLEOTIDE SEQUENCE [LARGE SCALE GENOMIC DNA]</scope>
    <source>
        <strain evidence="4 5">6</strain>
    </source>
</reference>
<feature type="domain" description="3H" evidence="2">
    <location>
        <begin position="71"/>
        <end position="166"/>
    </location>
</feature>
<dbReference type="SUPFAM" id="SSF75500">
    <property type="entry name" value="Putative transcriptional regulator TM1602, C-terminal domain"/>
    <property type="match status" value="1"/>
</dbReference>
<dbReference type="InterPro" id="IPR004173">
    <property type="entry name" value="3H_domain"/>
</dbReference>
<dbReference type="STRING" id="633697.EubceDRAFT1_1922"/>
<sequence>MDGEERRKKIVQALHEKKDPISGSRFAEAFGVSRQVVVQDIALLRASGKQIFSTSKGYVLQEKDSATRVFKVIHSDDEVREELSAIVDLGGIIEDVFVYHRVYGVIRGPLNIRSRLDIEKYLQNIESGKSKLLKNTTSGYHYHTVTAASEEILDLIQEKLQERGFLAKLQDYEPVDFWKKEV</sequence>
<dbReference type="GO" id="GO:0046872">
    <property type="term" value="F:metal ion binding"/>
    <property type="evidence" value="ECO:0007669"/>
    <property type="project" value="UniProtKB-KW"/>
</dbReference>
<evidence type="ECO:0000313" key="4">
    <source>
        <dbReference type="EMBL" id="EIM57696.1"/>
    </source>
</evidence>
<dbReference type="Gene3D" id="3.30.1340.20">
    <property type="entry name" value="3H domain"/>
    <property type="match status" value="1"/>
</dbReference>
<feature type="binding site" evidence="1">
    <location>
        <position position="74"/>
    </location>
    <ligand>
        <name>Ni(2+)</name>
        <dbReference type="ChEBI" id="CHEBI:49786"/>
    </ligand>
</feature>
<protein>
    <submittedName>
        <fullName evidence="4">Putative small molecule binding protein (Contains 3H domain)</fullName>
    </submittedName>
</protein>
<name>I5AV73_EUBC6</name>
<feature type="domain" description="Helix-turn-helix type 11" evidence="3">
    <location>
        <begin position="6"/>
        <end position="58"/>
    </location>
</feature>
<organism evidence="4 5">
    <name type="scientific">Eubacterium cellulosolvens (strain ATCC 43171 / JCM 9499 / 6)</name>
    <name type="common">Cillobacterium cellulosolvens</name>
    <dbReference type="NCBI Taxonomy" id="633697"/>
    <lineage>
        <taxon>Bacteria</taxon>
        <taxon>Bacillati</taxon>
        <taxon>Bacillota</taxon>
        <taxon>Clostridia</taxon>
        <taxon>Eubacteriales</taxon>
        <taxon>Eubacteriaceae</taxon>
        <taxon>Eubacterium</taxon>
    </lineage>
</organism>
<dbReference type="AlphaFoldDB" id="I5AV73"/>
<dbReference type="PANTHER" id="PTHR40068:SF1">
    <property type="entry name" value="TRANSCRIPTION REPRESSOR NIAR-RELATED"/>
    <property type="match status" value="1"/>
</dbReference>
<feature type="binding site" evidence="1">
    <location>
        <position position="141"/>
    </location>
    <ligand>
        <name>Ni(2+)</name>
        <dbReference type="ChEBI" id="CHEBI:49786"/>
    </ligand>
</feature>
<dbReference type="EMBL" id="CM001487">
    <property type="protein sequence ID" value="EIM57696.1"/>
    <property type="molecule type" value="Genomic_DNA"/>
</dbReference>
<dbReference type="Pfam" id="PF08279">
    <property type="entry name" value="HTH_11"/>
    <property type="match status" value="1"/>
</dbReference>
<dbReference type="Gene3D" id="1.10.10.10">
    <property type="entry name" value="Winged helix-like DNA-binding domain superfamily/Winged helix DNA-binding domain"/>
    <property type="match status" value="1"/>
</dbReference>
<dbReference type="InterPro" id="IPR035922">
    <property type="entry name" value="3H_dom_sf"/>
</dbReference>
<keyword evidence="1" id="KW-0479">Metal-binding</keyword>
<dbReference type="InterPro" id="IPR026043">
    <property type="entry name" value="NadR"/>
</dbReference>
<feature type="binding site" evidence="1">
    <location>
        <position position="82"/>
    </location>
    <ligand>
        <name>Ni(2+)</name>
        <dbReference type="ChEBI" id="CHEBI:49786"/>
    </ligand>
</feature>
<evidence type="ECO:0000259" key="3">
    <source>
        <dbReference type="Pfam" id="PF08279"/>
    </source>
</evidence>
<dbReference type="InterPro" id="IPR036388">
    <property type="entry name" value="WH-like_DNA-bd_sf"/>
</dbReference>
<keyword evidence="1" id="KW-0533">Nickel</keyword>
<evidence type="ECO:0000313" key="5">
    <source>
        <dbReference type="Proteomes" id="UP000005753"/>
    </source>
</evidence>
<dbReference type="InterPro" id="IPR013196">
    <property type="entry name" value="HTH_11"/>
</dbReference>
<dbReference type="PANTHER" id="PTHR40068">
    <property type="entry name" value="TRANSCRIPTION REPRESSOR NIAR-RELATED"/>
    <property type="match status" value="1"/>
</dbReference>
<accession>I5AV73</accession>
<dbReference type="InterPro" id="IPR036390">
    <property type="entry name" value="WH_DNA-bd_sf"/>
</dbReference>
<evidence type="ECO:0000256" key="1">
    <source>
        <dbReference type="PIRSR" id="PIRSR037847-1"/>
    </source>
</evidence>
<gene>
    <name evidence="4" type="ORF">EubceDRAFT1_1922</name>
</gene>
<evidence type="ECO:0000259" key="2">
    <source>
        <dbReference type="Pfam" id="PF02829"/>
    </source>
</evidence>
<dbReference type="HOGENOM" id="CLU_108798_0_0_9"/>
<dbReference type="SUPFAM" id="SSF46785">
    <property type="entry name" value="Winged helix' DNA-binding domain"/>
    <property type="match status" value="1"/>
</dbReference>
<dbReference type="Proteomes" id="UP000005753">
    <property type="component" value="Chromosome"/>
</dbReference>